<dbReference type="Proteomes" id="UP000076623">
    <property type="component" value="Chromosome"/>
</dbReference>
<feature type="transmembrane region" description="Helical" evidence="6">
    <location>
        <begin position="128"/>
        <end position="150"/>
    </location>
</feature>
<keyword evidence="2 6" id="KW-0813">Transport</keyword>
<dbReference type="InterPro" id="IPR035906">
    <property type="entry name" value="MetI-like_sf"/>
</dbReference>
<feature type="transmembrane region" description="Helical" evidence="6">
    <location>
        <begin position="292"/>
        <end position="311"/>
    </location>
</feature>
<dbReference type="PROSITE" id="PS50928">
    <property type="entry name" value="ABC_TM1"/>
    <property type="match status" value="1"/>
</dbReference>
<accession>A0A160IQG4</accession>
<evidence type="ECO:0000259" key="7">
    <source>
        <dbReference type="PROSITE" id="PS50928"/>
    </source>
</evidence>
<organism evidence="8 9">
    <name type="scientific">Fictibacillus phosphorivorans</name>
    <dbReference type="NCBI Taxonomy" id="1221500"/>
    <lineage>
        <taxon>Bacteria</taxon>
        <taxon>Bacillati</taxon>
        <taxon>Bacillota</taxon>
        <taxon>Bacilli</taxon>
        <taxon>Bacillales</taxon>
        <taxon>Fictibacillaceae</taxon>
        <taxon>Fictibacillus</taxon>
    </lineage>
</organism>
<dbReference type="PANTHER" id="PTHR43839:SF3">
    <property type="entry name" value="OLIGOPEPTIDE ABC TRANSPORTER, PERMEASE PROTEIN"/>
    <property type="match status" value="1"/>
</dbReference>
<dbReference type="PANTHER" id="PTHR43839">
    <property type="entry name" value="OPPC IN A BINDING PROTEIN-DEPENDENT TRANSPORT SYSTEM"/>
    <property type="match status" value="1"/>
</dbReference>
<protein>
    <recommendedName>
        <fullName evidence="7">ABC transmembrane type-1 domain-containing protein</fullName>
    </recommendedName>
</protein>
<keyword evidence="9" id="KW-1185">Reference proteome</keyword>
<evidence type="ECO:0000256" key="2">
    <source>
        <dbReference type="ARBA" id="ARBA00022448"/>
    </source>
</evidence>
<sequence length="353" mass="40507">MGRLNKLKEDIPIIKSYKFWIGFIIIFGLIISSIVFELSFNSKIRQVQAIYDENGYPISSAPYEPSLMFPFGTDALGYDTGMKILEGAKFTLLSVLGISFLRILFSFVLAIPLTFFVSDRIRRMLDQLLSSFYFIPLTIIAVFLLTPVLWEQLRMPGWEEYFIYTFNQRIWLEVFILTILVIPLLGSTIGNILALILKEDFIVGAHILGASKWRIFIKHVIPHLLPKLVIVWCQQCVQLLIIFMHLGYFKLFFGGTDVDYNPYVPDPPVSLSNEWSGLIGDYYNLITVNPSIALGPIIMFGIAIYAFQLIGEGIQHHLQTRHNKKVKRDRMSGKQNPVSERRLSFDFVHKRGA</sequence>
<feature type="transmembrane region" description="Helical" evidence="6">
    <location>
        <begin position="92"/>
        <end position="116"/>
    </location>
</feature>
<dbReference type="SUPFAM" id="SSF161098">
    <property type="entry name" value="MetI-like"/>
    <property type="match status" value="1"/>
</dbReference>
<feature type="domain" description="ABC transmembrane type-1" evidence="7">
    <location>
        <begin position="92"/>
        <end position="311"/>
    </location>
</feature>
<evidence type="ECO:0000256" key="5">
    <source>
        <dbReference type="ARBA" id="ARBA00023136"/>
    </source>
</evidence>
<keyword evidence="3 6" id="KW-0812">Transmembrane</keyword>
<dbReference type="EMBL" id="CP015378">
    <property type="protein sequence ID" value="ANC78390.1"/>
    <property type="molecule type" value="Genomic_DNA"/>
</dbReference>
<dbReference type="GO" id="GO:0005886">
    <property type="term" value="C:plasma membrane"/>
    <property type="evidence" value="ECO:0007669"/>
    <property type="project" value="UniProtKB-SubCell"/>
</dbReference>
<dbReference type="STRING" id="1221500.ABE65_016935"/>
<reference evidence="8 9" key="1">
    <citation type="submission" date="2016-04" db="EMBL/GenBank/DDBJ databases">
        <title>Complete genome sequence of Fictibacillus phosphorivorans G25-29, a strain toxic to nematodes.</title>
        <authorList>
            <person name="Zheng Z."/>
        </authorList>
    </citation>
    <scope>NUCLEOTIDE SEQUENCE [LARGE SCALE GENOMIC DNA]</scope>
    <source>
        <strain evidence="8 9">G25-29</strain>
    </source>
</reference>
<gene>
    <name evidence="8" type="ORF">ABE65_016935</name>
</gene>
<evidence type="ECO:0000256" key="4">
    <source>
        <dbReference type="ARBA" id="ARBA00022989"/>
    </source>
</evidence>
<dbReference type="Pfam" id="PF00528">
    <property type="entry name" value="BPD_transp_1"/>
    <property type="match status" value="1"/>
</dbReference>
<comment type="similarity">
    <text evidence="6">Belongs to the binding-protein-dependent transport system permease family.</text>
</comment>
<feature type="transmembrane region" description="Helical" evidence="6">
    <location>
        <begin position="228"/>
        <end position="249"/>
    </location>
</feature>
<dbReference type="InterPro" id="IPR000515">
    <property type="entry name" value="MetI-like"/>
</dbReference>
<dbReference type="AlphaFoldDB" id="A0A160IQG4"/>
<name>A0A160IQG4_9BACL</name>
<comment type="subcellular location">
    <subcellularLocation>
        <location evidence="6">Cell membrane</location>
        <topology evidence="6">Multi-pass membrane protein</topology>
    </subcellularLocation>
    <subcellularLocation>
        <location evidence="1">Membrane</location>
        <topology evidence="1">Multi-pass membrane protein</topology>
    </subcellularLocation>
</comment>
<dbReference type="CDD" id="cd06261">
    <property type="entry name" value="TM_PBP2"/>
    <property type="match status" value="1"/>
</dbReference>
<dbReference type="Gene3D" id="1.10.3720.10">
    <property type="entry name" value="MetI-like"/>
    <property type="match status" value="1"/>
</dbReference>
<evidence type="ECO:0000313" key="8">
    <source>
        <dbReference type="EMBL" id="ANC78390.1"/>
    </source>
</evidence>
<feature type="transmembrane region" description="Helical" evidence="6">
    <location>
        <begin position="170"/>
        <end position="197"/>
    </location>
</feature>
<proteinExistence type="inferred from homology"/>
<keyword evidence="4 6" id="KW-1133">Transmembrane helix</keyword>
<dbReference type="GO" id="GO:0055085">
    <property type="term" value="P:transmembrane transport"/>
    <property type="evidence" value="ECO:0007669"/>
    <property type="project" value="InterPro"/>
</dbReference>
<keyword evidence="5 6" id="KW-0472">Membrane</keyword>
<feature type="transmembrane region" description="Helical" evidence="6">
    <location>
        <begin position="20"/>
        <end position="40"/>
    </location>
</feature>
<evidence type="ECO:0000256" key="3">
    <source>
        <dbReference type="ARBA" id="ARBA00022692"/>
    </source>
</evidence>
<evidence type="ECO:0000313" key="9">
    <source>
        <dbReference type="Proteomes" id="UP000076623"/>
    </source>
</evidence>
<evidence type="ECO:0000256" key="6">
    <source>
        <dbReference type="RuleBase" id="RU363032"/>
    </source>
</evidence>
<dbReference type="KEGG" id="fpn:ABE65_016935"/>
<evidence type="ECO:0000256" key="1">
    <source>
        <dbReference type="ARBA" id="ARBA00004141"/>
    </source>
</evidence>